<dbReference type="EMBL" id="CP069370">
    <property type="protein sequence ID" value="QYZ70762.1"/>
    <property type="molecule type" value="Genomic_DNA"/>
</dbReference>
<name>A0A8G0ZXH1_9RHOB</name>
<accession>A0A8G0ZXH1</accession>
<organism evidence="1 2">
    <name type="scientific">Neotabrizicola shimadae</name>
    <dbReference type="NCBI Taxonomy" id="2807096"/>
    <lineage>
        <taxon>Bacteria</taxon>
        <taxon>Pseudomonadati</taxon>
        <taxon>Pseudomonadota</taxon>
        <taxon>Alphaproteobacteria</taxon>
        <taxon>Rhodobacterales</taxon>
        <taxon>Paracoccaceae</taxon>
        <taxon>Neotabrizicola</taxon>
    </lineage>
</organism>
<dbReference type="RefSeq" id="WP_220662979.1">
    <property type="nucleotide sequence ID" value="NZ_CP069370.1"/>
</dbReference>
<evidence type="ECO:0000313" key="1">
    <source>
        <dbReference type="EMBL" id="QYZ70762.1"/>
    </source>
</evidence>
<evidence type="ECO:0008006" key="3">
    <source>
        <dbReference type="Google" id="ProtNLM"/>
    </source>
</evidence>
<protein>
    <recommendedName>
        <fullName evidence="3">DUF1127 domain-containing protein</fullName>
    </recommendedName>
</protein>
<evidence type="ECO:0000313" key="2">
    <source>
        <dbReference type="Proteomes" id="UP000826300"/>
    </source>
</evidence>
<sequence length="55" mass="6090">MMTVIEKLKAAARNRALYVQTRDAIARLPHDLALDLGLDPADAKRIARDAVYARA</sequence>
<gene>
    <name evidence="1" type="ORF">JO391_04405</name>
</gene>
<reference evidence="1" key="1">
    <citation type="submission" date="2021-02" db="EMBL/GenBank/DDBJ databases">
        <title>Rhodobacter shimadae sp. nov., an aerobic anoxygenic phototrophic bacterium isolated from a hot spring.</title>
        <authorList>
            <person name="Muramatsu S."/>
            <person name="Haruta S."/>
            <person name="Hirose S."/>
            <person name="Hanada S."/>
        </authorList>
    </citation>
    <scope>NUCLEOTIDE SEQUENCE</scope>
    <source>
        <strain evidence="1">N10</strain>
    </source>
</reference>
<dbReference type="Proteomes" id="UP000826300">
    <property type="component" value="Chromosome"/>
</dbReference>
<proteinExistence type="predicted"/>
<keyword evidence="2" id="KW-1185">Reference proteome</keyword>
<dbReference type="KEGG" id="nsm:JO391_04405"/>
<dbReference type="AlphaFoldDB" id="A0A8G0ZXH1"/>